<feature type="domain" description="Cobalamin biosynthesis protein CobT VWA" evidence="1">
    <location>
        <begin position="359"/>
        <end position="554"/>
    </location>
</feature>
<dbReference type="InterPro" id="IPR036465">
    <property type="entry name" value="vWFA_dom_sf"/>
</dbReference>
<dbReference type="InterPro" id="IPR025861">
    <property type="entry name" value="CobT_VWA_dom"/>
</dbReference>
<dbReference type="EC" id="6.6.1.2" evidence="2"/>
<reference evidence="2" key="1">
    <citation type="submission" date="2020-01" db="EMBL/GenBank/DDBJ databases">
        <authorList>
            <person name="Meier V. D."/>
            <person name="Meier V D."/>
        </authorList>
    </citation>
    <scope>NUCLEOTIDE SEQUENCE</scope>
    <source>
        <strain evidence="2">HLG_WM_MAG_09</strain>
    </source>
</reference>
<sequence length="573" mass="64905">MGGLVMTTRNGYTQKNQLWESYSAATIRAISKQHDLYFRAHQLYRGTSRLPFDAAHLQTDPEADGLSELRGISDGLALRLLHSDIQLYLDLAPETAFEQLIYELLEQLRVESLVPETLPGIRRNLREHFEHWLLQFHYAGLTETAFGLMIFTVAQICWGRLNRYPPIEETEDLMEATRAGTVPLIGTPLAALPGTREDQAAYAEHAKHIAAILNQMMEVERKVNTKTASKKSALASRKLLQFLNLVDITEKDSFATVNSGISRLFQEQGQQYRIFTTQFDRIINANKLVRAPVLHELRQQLDEQVRKSGLNTQRLTRLLQQVFAVPHRNGWDFGLDEGYIDGNRLAQLITSPTEQAIFKQEAHPPRCHAMVTFMLDCSGSMKQHGPVLAVILDVFARAMEKIGVGCEILGFSTRAWNGGRALKAWRAQGKPEAPGRLNETSHMIFRDADVAWNRSRNGLAALLRSDIYKEGIDGEAVEWACNRLLNHDADRRILMVISDGCPMDSATAHANDEYYMDNHLQQVVHKYDRPGQLEIYGLGVGLDLSPYYRKHLPIDLEQGLDNQLLRDIVGLWK</sequence>
<dbReference type="GO" id="GO:0051116">
    <property type="term" value="F:cobaltochelatase activity"/>
    <property type="evidence" value="ECO:0007669"/>
    <property type="project" value="UniProtKB-EC"/>
</dbReference>
<dbReference type="PIRSF" id="PIRSF031715">
    <property type="entry name" value="Cob_chel_CobT"/>
    <property type="match status" value="1"/>
</dbReference>
<keyword evidence="2" id="KW-0436">Ligase</keyword>
<evidence type="ECO:0000259" key="1">
    <source>
        <dbReference type="Pfam" id="PF11775"/>
    </source>
</evidence>
<dbReference type="Pfam" id="PF11775">
    <property type="entry name" value="CobT_C"/>
    <property type="match status" value="1"/>
</dbReference>
<dbReference type="PANTHER" id="PTHR41248">
    <property type="entry name" value="NORD PROTEIN"/>
    <property type="match status" value="1"/>
</dbReference>
<dbReference type="InterPro" id="IPR051928">
    <property type="entry name" value="NorD/CobT"/>
</dbReference>
<accession>A0A6S6SDN1</accession>
<protein>
    <submittedName>
        <fullName evidence="2">Aerobic cobaltochelatase CobT subunit (EC)</fullName>
        <ecNumber evidence="2">6.6.1.2</ecNumber>
    </submittedName>
</protein>
<gene>
    <name evidence="2" type="ORF">HELGO_WM70081</name>
</gene>
<organism evidence="2">
    <name type="scientific">uncultured Thiotrichaceae bacterium</name>
    <dbReference type="NCBI Taxonomy" id="298394"/>
    <lineage>
        <taxon>Bacteria</taxon>
        <taxon>Pseudomonadati</taxon>
        <taxon>Pseudomonadota</taxon>
        <taxon>Gammaproteobacteria</taxon>
        <taxon>Thiotrichales</taxon>
        <taxon>Thiotrichaceae</taxon>
        <taxon>environmental samples</taxon>
    </lineage>
</organism>
<dbReference type="PANTHER" id="PTHR41248:SF1">
    <property type="entry name" value="NORD PROTEIN"/>
    <property type="match status" value="1"/>
</dbReference>
<evidence type="ECO:0000313" key="2">
    <source>
        <dbReference type="EMBL" id="CAA6801135.1"/>
    </source>
</evidence>
<name>A0A6S6SDN1_9GAMM</name>
<dbReference type="AlphaFoldDB" id="A0A6S6SDN1"/>
<proteinExistence type="predicted"/>
<dbReference type="EMBL" id="CACVAT010000027">
    <property type="protein sequence ID" value="CAA6801135.1"/>
    <property type="molecule type" value="Genomic_DNA"/>
</dbReference>
<dbReference type="Pfam" id="PF06213">
    <property type="entry name" value="CobT"/>
    <property type="match status" value="1"/>
</dbReference>
<dbReference type="InterPro" id="IPR006538">
    <property type="entry name" value="CobT"/>
</dbReference>
<dbReference type="SUPFAM" id="SSF53300">
    <property type="entry name" value="vWA-like"/>
    <property type="match status" value="1"/>
</dbReference>
<dbReference type="GO" id="GO:0009236">
    <property type="term" value="P:cobalamin biosynthetic process"/>
    <property type="evidence" value="ECO:0007669"/>
    <property type="project" value="InterPro"/>
</dbReference>